<accession>A0ABU4VQA4</accession>
<keyword evidence="2" id="KW-0472">Membrane</keyword>
<comment type="caution">
    <text evidence="4">The sequence shown here is derived from an EMBL/GenBank/DDBJ whole genome shotgun (WGS) entry which is preliminary data.</text>
</comment>
<gene>
    <name evidence="4" type="ORF">SK069_16015</name>
</gene>
<reference evidence="4 5" key="1">
    <citation type="submission" date="2023-11" db="EMBL/GenBank/DDBJ databases">
        <authorList>
            <person name="Xu M."/>
            <person name="Jiang T."/>
        </authorList>
    </citation>
    <scope>NUCLEOTIDE SEQUENCE [LARGE SCALE GENOMIC DNA]</scope>
    <source>
        <strain evidence="4 5">SD</strain>
    </source>
</reference>
<keyword evidence="5" id="KW-1185">Reference proteome</keyword>
<dbReference type="PANTHER" id="PTHR33371">
    <property type="entry name" value="INTERMEMBRANE PHOSPHOLIPID TRANSPORT SYSTEM BINDING PROTEIN MLAD-RELATED"/>
    <property type="match status" value="1"/>
</dbReference>
<keyword evidence="2" id="KW-0812">Transmembrane</keyword>
<name>A0ABU4VQA4_9ACTN</name>
<dbReference type="Pfam" id="PF02470">
    <property type="entry name" value="MlaD"/>
    <property type="match status" value="1"/>
</dbReference>
<evidence type="ECO:0000313" key="4">
    <source>
        <dbReference type="EMBL" id="MDX8153106.1"/>
    </source>
</evidence>
<evidence type="ECO:0000313" key="5">
    <source>
        <dbReference type="Proteomes" id="UP001277761"/>
    </source>
</evidence>
<dbReference type="PANTHER" id="PTHR33371:SF4">
    <property type="entry name" value="INTERMEMBRANE PHOSPHOLIPID TRANSPORT SYSTEM BINDING PROTEIN MLAD"/>
    <property type="match status" value="1"/>
</dbReference>
<keyword evidence="2" id="KW-1133">Transmembrane helix</keyword>
<dbReference type="EMBL" id="JAXAVX010000010">
    <property type="protein sequence ID" value="MDX8153106.1"/>
    <property type="molecule type" value="Genomic_DNA"/>
</dbReference>
<dbReference type="InterPro" id="IPR052336">
    <property type="entry name" value="MlaD_Phospholipid_Transporter"/>
</dbReference>
<dbReference type="Proteomes" id="UP001277761">
    <property type="component" value="Unassembled WGS sequence"/>
</dbReference>
<protein>
    <submittedName>
        <fullName evidence="4">MlaD family protein</fullName>
    </submittedName>
</protein>
<evidence type="ECO:0000259" key="3">
    <source>
        <dbReference type="Pfam" id="PF02470"/>
    </source>
</evidence>
<sequence>MTDARARTALRVGVGAALAAVVVVVLVLLIGGGGDHRYRLVVPNAGQLVNGNEVRVGGRRVGTISDIRLTRDDRAELELHVSGDVAPLHEGTRATVRSPSLSGIANRYVSLVPGPNNGPELDDGATIAADRVEQIVDLDQLFATFDARTRKGLQRLLRAGADGLEGREDRANATLRLLNPSLGAGQRLLAEVVRDQPTLQRFLDGSSRVVAALGAERGTLTDLVDHARATSSALVAREAALDASLARLPGTLRRGTSTFADLRSTLDVLDPLVAASKPATRRLTPLLRDVRPLVRESRPTIASLRSLVRSPGADDDLLDLLARTPKLAEVGVPALSHAARAARDAQPVAAFIRPYTPDFVGWLRDFSQGAAAYDANGHYARIQPIINENALVADPVLGPIVRQLVGTLGGLGGVGSQNVGPRRCPGGASQPRPDGSNVWRDSDGTLDCDPKAVLPGP</sequence>
<evidence type="ECO:0000256" key="2">
    <source>
        <dbReference type="SAM" id="Phobius"/>
    </source>
</evidence>
<feature type="region of interest" description="Disordered" evidence="1">
    <location>
        <begin position="415"/>
        <end position="457"/>
    </location>
</feature>
<organism evidence="4 5">
    <name type="scientific">Patulibacter brassicae</name>
    <dbReference type="NCBI Taxonomy" id="1705717"/>
    <lineage>
        <taxon>Bacteria</taxon>
        <taxon>Bacillati</taxon>
        <taxon>Actinomycetota</taxon>
        <taxon>Thermoleophilia</taxon>
        <taxon>Solirubrobacterales</taxon>
        <taxon>Patulibacteraceae</taxon>
        <taxon>Patulibacter</taxon>
    </lineage>
</organism>
<dbReference type="RefSeq" id="WP_319955258.1">
    <property type="nucleotide sequence ID" value="NZ_JAXAVX010000010.1"/>
</dbReference>
<evidence type="ECO:0000256" key="1">
    <source>
        <dbReference type="SAM" id="MobiDB-lite"/>
    </source>
</evidence>
<feature type="transmembrane region" description="Helical" evidence="2">
    <location>
        <begin position="12"/>
        <end position="34"/>
    </location>
</feature>
<proteinExistence type="predicted"/>
<feature type="domain" description="Mce/MlaD" evidence="3">
    <location>
        <begin position="37"/>
        <end position="114"/>
    </location>
</feature>
<dbReference type="InterPro" id="IPR003399">
    <property type="entry name" value="Mce/MlaD"/>
</dbReference>